<feature type="domain" description="Aminotransferase class I/classII large" evidence="8">
    <location>
        <begin position="27"/>
        <end position="392"/>
    </location>
</feature>
<gene>
    <name evidence="9" type="ORF">ACFPN2_30865</name>
</gene>
<evidence type="ECO:0000256" key="6">
    <source>
        <dbReference type="ARBA" id="ARBA00022898"/>
    </source>
</evidence>
<dbReference type="EC" id="2.6.1.-" evidence="7"/>
<dbReference type="InterPro" id="IPR015422">
    <property type="entry name" value="PyrdxlP-dep_Trfase_small"/>
</dbReference>
<evidence type="ECO:0000256" key="7">
    <source>
        <dbReference type="RuleBase" id="RU000481"/>
    </source>
</evidence>
<dbReference type="PROSITE" id="PS00105">
    <property type="entry name" value="AA_TRANSFER_CLASS_1"/>
    <property type="match status" value="1"/>
</dbReference>
<sequence length="396" mass="42707">MFENLQALPEDPILGLMAAFRADTAATKIDLGVGVYKDEHGKTPVLRAVRAAEQAVLADQQTKTYTGPAGNEQFNALMVELVLGSKHPALTSGRVRALQAPGGCGALRLGAELLMVGSHRPTVHVSDPTWANHVPLLSNAGLKLERYPYFEARTGTVKFDAMLERLNTLPAGDVVLLHGCCHNPTGADLSMDQWRKITEVLVQRRLVPYVDIAYQGLGEGIVADAEGARLVAASVPEALIAVSCSKNFGLYRERVGALMVLTESSAQTNAAASHLRKIARGIWSMPPDHGAAIVARILSDEKLSEDWRNEVNAMRERMLTLRRALSAALAKTCGAEMASVIEKQRGMFSTIPVTPEAADALRTQHHIYMTRDGRMNIAGVSLESVDYIAKAIGAVV</sequence>
<dbReference type="InterPro" id="IPR004838">
    <property type="entry name" value="NHTrfase_class1_PyrdxlP-BS"/>
</dbReference>
<comment type="caution">
    <text evidence="9">The sequence shown here is derived from an EMBL/GenBank/DDBJ whole genome shotgun (WGS) entry which is preliminary data.</text>
</comment>
<accession>A0ABV8T103</accession>
<dbReference type="EMBL" id="JBHSDU010000015">
    <property type="protein sequence ID" value="MFC4313519.1"/>
    <property type="molecule type" value="Genomic_DNA"/>
</dbReference>
<dbReference type="PANTHER" id="PTHR11879:SF22">
    <property type="entry name" value="ASPARTATE AMINOTRANSFERASE, MITOCHONDRIAL"/>
    <property type="match status" value="1"/>
</dbReference>
<keyword evidence="4 7" id="KW-0032">Aminotransferase</keyword>
<evidence type="ECO:0000256" key="5">
    <source>
        <dbReference type="ARBA" id="ARBA00022679"/>
    </source>
</evidence>
<comment type="subunit">
    <text evidence="3">Homodimer.</text>
</comment>
<dbReference type="Gene3D" id="3.40.640.10">
    <property type="entry name" value="Type I PLP-dependent aspartate aminotransferase-like (Major domain)"/>
    <property type="match status" value="1"/>
</dbReference>
<evidence type="ECO:0000259" key="8">
    <source>
        <dbReference type="Pfam" id="PF00155"/>
    </source>
</evidence>
<evidence type="ECO:0000256" key="4">
    <source>
        <dbReference type="ARBA" id="ARBA00022576"/>
    </source>
</evidence>
<keyword evidence="5 7" id="KW-0808">Transferase</keyword>
<dbReference type="Pfam" id="PF00155">
    <property type="entry name" value="Aminotran_1_2"/>
    <property type="match status" value="1"/>
</dbReference>
<proteinExistence type="inferred from homology"/>
<dbReference type="Gene3D" id="3.90.1150.10">
    <property type="entry name" value="Aspartate Aminotransferase, domain 1"/>
    <property type="match status" value="1"/>
</dbReference>
<dbReference type="Proteomes" id="UP001595904">
    <property type="component" value="Unassembled WGS sequence"/>
</dbReference>
<name>A0ABV8T103_9GAMM</name>
<dbReference type="PRINTS" id="PR00799">
    <property type="entry name" value="TRANSAMINASE"/>
</dbReference>
<keyword evidence="10" id="KW-1185">Reference proteome</keyword>
<dbReference type="InterPro" id="IPR015421">
    <property type="entry name" value="PyrdxlP-dep_Trfase_major"/>
</dbReference>
<dbReference type="SUPFAM" id="SSF53383">
    <property type="entry name" value="PLP-dependent transferases"/>
    <property type="match status" value="1"/>
</dbReference>
<dbReference type="InterPro" id="IPR000796">
    <property type="entry name" value="Asp_trans"/>
</dbReference>
<comment type="similarity">
    <text evidence="2 7">Belongs to the class-I pyridoxal-phosphate-dependent aminotransferase family.</text>
</comment>
<dbReference type="CDD" id="cd00609">
    <property type="entry name" value="AAT_like"/>
    <property type="match status" value="1"/>
</dbReference>
<evidence type="ECO:0000313" key="9">
    <source>
        <dbReference type="EMBL" id="MFC4313519.1"/>
    </source>
</evidence>
<dbReference type="PANTHER" id="PTHR11879">
    <property type="entry name" value="ASPARTATE AMINOTRANSFERASE"/>
    <property type="match status" value="1"/>
</dbReference>
<evidence type="ECO:0000256" key="2">
    <source>
        <dbReference type="ARBA" id="ARBA00007441"/>
    </source>
</evidence>
<comment type="cofactor">
    <cofactor evidence="1 7">
        <name>pyridoxal 5'-phosphate</name>
        <dbReference type="ChEBI" id="CHEBI:597326"/>
    </cofactor>
</comment>
<dbReference type="RefSeq" id="WP_380603907.1">
    <property type="nucleotide sequence ID" value="NZ_JBHSDU010000015.1"/>
</dbReference>
<dbReference type="NCBIfam" id="NF006719">
    <property type="entry name" value="PRK09257.1"/>
    <property type="match status" value="1"/>
</dbReference>
<reference evidence="10" key="1">
    <citation type="journal article" date="2019" name="Int. J. Syst. Evol. Microbiol.">
        <title>The Global Catalogue of Microorganisms (GCM) 10K type strain sequencing project: providing services to taxonomists for standard genome sequencing and annotation.</title>
        <authorList>
            <consortium name="The Broad Institute Genomics Platform"/>
            <consortium name="The Broad Institute Genome Sequencing Center for Infectious Disease"/>
            <person name="Wu L."/>
            <person name="Ma J."/>
        </authorList>
    </citation>
    <scope>NUCLEOTIDE SEQUENCE [LARGE SCALE GENOMIC DNA]</scope>
    <source>
        <strain evidence="10">CGMCC 1.10759</strain>
    </source>
</reference>
<organism evidence="9 10">
    <name type="scientific">Steroidobacter flavus</name>
    <dbReference type="NCBI Taxonomy" id="1842136"/>
    <lineage>
        <taxon>Bacteria</taxon>
        <taxon>Pseudomonadati</taxon>
        <taxon>Pseudomonadota</taxon>
        <taxon>Gammaproteobacteria</taxon>
        <taxon>Steroidobacterales</taxon>
        <taxon>Steroidobacteraceae</taxon>
        <taxon>Steroidobacter</taxon>
    </lineage>
</organism>
<protein>
    <recommendedName>
        <fullName evidence="7">Aminotransferase</fullName>
        <ecNumber evidence="7">2.6.1.-</ecNumber>
    </recommendedName>
</protein>
<keyword evidence="6" id="KW-0663">Pyridoxal phosphate</keyword>
<evidence type="ECO:0000256" key="3">
    <source>
        <dbReference type="ARBA" id="ARBA00011738"/>
    </source>
</evidence>
<evidence type="ECO:0000256" key="1">
    <source>
        <dbReference type="ARBA" id="ARBA00001933"/>
    </source>
</evidence>
<evidence type="ECO:0000313" key="10">
    <source>
        <dbReference type="Proteomes" id="UP001595904"/>
    </source>
</evidence>
<dbReference type="InterPro" id="IPR004839">
    <property type="entry name" value="Aminotransferase_I/II_large"/>
</dbReference>
<dbReference type="InterPro" id="IPR015424">
    <property type="entry name" value="PyrdxlP-dep_Trfase"/>
</dbReference>